<comment type="catalytic activity">
    <reaction evidence="13 14">
        <text>indole-3-pyruvate + 2 oxidized [2Fe-2S]-[ferredoxin] + CoA = (indol-3-yl)acetyl-CoA + 2 reduced [2Fe-2S]-[ferredoxin] + CO2 + H(+)</text>
        <dbReference type="Rhea" id="RHEA:12645"/>
        <dbReference type="Rhea" id="RHEA-COMP:10000"/>
        <dbReference type="Rhea" id="RHEA-COMP:10001"/>
        <dbReference type="ChEBI" id="CHEBI:15378"/>
        <dbReference type="ChEBI" id="CHEBI:16526"/>
        <dbReference type="ChEBI" id="CHEBI:17640"/>
        <dbReference type="ChEBI" id="CHEBI:33737"/>
        <dbReference type="ChEBI" id="CHEBI:33738"/>
        <dbReference type="ChEBI" id="CHEBI:57271"/>
        <dbReference type="ChEBI" id="CHEBI:57287"/>
        <dbReference type="EC" id="1.2.7.8"/>
    </reaction>
</comment>
<dbReference type="InterPro" id="IPR029061">
    <property type="entry name" value="THDP-binding"/>
</dbReference>
<feature type="binding site" evidence="15">
    <location>
        <position position="554"/>
    </location>
    <ligand>
        <name>[4Fe-4S] cluster</name>
        <dbReference type="ChEBI" id="CHEBI:49883"/>
        <label>1</label>
    </ligand>
</feature>
<dbReference type="GO" id="GO:0051539">
    <property type="term" value="F:4 iron, 4 sulfur cluster binding"/>
    <property type="evidence" value="ECO:0007669"/>
    <property type="project" value="UniProtKB-UniRule"/>
</dbReference>
<feature type="binding site" evidence="15">
    <location>
        <position position="560"/>
    </location>
    <ligand>
        <name>[4Fe-4S] cluster</name>
        <dbReference type="ChEBI" id="CHEBI:49883"/>
        <label>1</label>
    </ligand>
</feature>
<dbReference type="GO" id="GO:0030976">
    <property type="term" value="F:thiamine pyrophosphate binding"/>
    <property type="evidence" value="ECO:0007669"/>
    <property type="project" value="InterPro"/>
</dbReference>
<evidence type="ECO:0000256" key="2">
    <source>
        <dbReference type="ARBA" id="ARBA00011238"/>
    </source>
</evidence>
<dbReference type="PANTHER" id="PTHR43710">
    <property type="entry name" value="2-HYDROXYACYL-COA LYASE"/>
    <property type="match status" value="1"/>
</dbReference>
<dbReference type="GO" id="GO:0043805">
    <property type="term" value="F:indolepyruvate ferredoxin oxidoreductase activity"/>
    <property type="evidence" value="ECO:0007669"/>
    <property type="project" value="UniProtKB-UniRule"/>
</dbReference>
<evidence type="ECO:0000256" key="13">
    <source>
        <dbReference type="ARBA" id="ARBA00048332"/>
    </source>
</evidence>
<evidence type="ECO:0000256" key="9">
    <source>
        <dbReference type="ARBA" id="ARBA00023002"/>
    </source>
</evidence>
<reference evidence="17" key="1">
    <citation type="submission" date="2020-08" db="EMBL/GenBank/DDBJ databases">
        <authorList>
            <person name="Liu C."/>
            <person name="Sun Q."/>
        </authorList>
    </citation>
    <scope>NUCLEOTIDE SEQUENCE</scope>
    <source>
        <strain evidence="17">BX16</strain>
    </source>
</reference>
<dbReference type="Pfam" id="PF01855">
    <property type="entry name" value="POR_N"/>
    <property type="match status" value="1"/>
</dbReference>
<keyword evidence="6 14" id="KW-0004">4Fe-4S</keyword>
<comment type="subunit">
    <text evidence="2">Heterodimer of the IorA and IorB subunits.</text>
</comment>
<dbReference type="Pfam" id="PF00037">
    <property type="entry name" value="Fer4"/>
    <property type="match status" value="1"/>
</dbReference>
<dbReference type="PROSITE" id="PS51379">
    <property type="entry name" value="4FE4S_FER_2"/>
    <property type="match status" value="1"/>
</dbReference>
<feature type="binding site" evidence="15">
    <location>
        <position position="592"/>
    </location>
    <ligand>
        <name>[4Fe-4S] cluster</name>
        <dbReference type="ChEBI" id="CHEBI:49883"/>
        <label>1</label>
    </ligand>
</feature>
<keyword evidence="11 14" id="KW-0411">Iron-sulfur</keyword>
<dbReference type="NCBIfam" id="TIGR03336">
    <property type="entry name" value="IOR_alpha"/>
    <property type="match status" value="1"/>
</dbReference>
<evidence type="ECO:0000313" key="17">
    <source>
        <dbReference type="EMBL" id="MBC5999172.1"/>
    </source>
</evidence>
<dbReference type="Gene3D" id="3.30.70.20">
    <property type="match status" value="1"/>
</dbReference>
<evidence type="ECO:0000256" key="3">
    <source>
        <dbReference type="ARBA" id="ARBA00012812"/>
    </source>
</evidence>
<dbReference type="SUPFAM" id="SSF52922">
    <property type="entry name" value="TK C-terminal domain-like"/>
    <property type="match status" value="1"/>
</dbReference>
<dbReference type="EC" id="1.2.7.8" evidence="3 14"/>
<feature type="binding site" evidence="15">
    <location>
        <position position="565"/>
    </location>
    <ligand>
        <name>[4Fe-4S] cluster</name>
        <dbReference type="ChEBI" id="CHEBI:49883"/>
        <label>2</label>
    </ligand>
</feature>
<dbReference type="InterPro" id="IPR002880">
    <property type="entry name" value="Pyrv_Fd/Flavodoxin_OxRdtase_N"/>
</dbReference>
<evidence type="ECO:0000256" key="15">
    <source>
        <dbReference type="PIRSR" id="PIRSR006439-50"/>
    </source>
</evidence>
<dbReference type="Proteomes" id="UP000644115">
    <property type="component" value="Unassembled WGS sequence"/>
</dbReference>
<evidence type="ECO:0000313" key="18">
    <source>
        <dbReference type="Proteomes" id="UP000644115"/>
    </source>
</evidence>
<accession>A0A923NCH3</accession>
<organism evidence="17 18">
    <name type="scientific">Lentihominibacter faecis</name>
    <dbReference type="NCBI Taxonomy" id="2764712"/>
    <lineage>
        <taxon>Bacteria</taxon>
        <taxon>Bacillati</taxon>
        <taxon>Bacillota</taxon>
        <taxon>Clostridia</taxon>
        <taxon>Peptostreptococcales</taxon>
        <taxon>Anaerovoracaceae</taxon>
        <taxon>Lentihominibacter</taxon>
    </lineage>
</organism>
<evidence type="ECO:0000256" key="12">
    <source>
        <dbReference type="ARBA" id="ARBA00030514"/>
    </source>
</evidence>
<dbReference type="SUPFAM" id="SSF52518">
    <property type="entry name" value="Thiamin diphosphate-binding fold (THDP-binding)"/>
    <property type="match status" value="2"/>
</dbReference>
<dbReference type="PROSITE" id="PS00198">
    <property type="entry name" value="4FE4S_FER_1"/>
    <property type="match status" value="1"/>
</dbReference>
<comment type="caution">
    <text evidence="17">The sequence shown here is derived from an EMBL/GenBank/DDBJ whole genome shotgun (WGS) entry which is preliminary data.</text>
</comment>
<keyword evidence="5 14" id="KW-0813">Transport</keyword>
<evidence type="ECO:0000256" key="14">
    <source>
        <dbReference type="PIRNR" id="PIRNR006439"/>
    </source>
</evidence>
<dbReference type="InterPro" id="IPR017896">
    <property type="entry name" value="4Fe4S_Fe-S-bd"/>
</dbReference>
<dbReference type="GO" id="GO:0046872">
    <property type="term" value="F:metal ion binding"/>
    <property type="evidence" value="ECO:0007669"/>
    <property type="project" value="UniProtKB-UniRule"/>
</dbReference>
<feature type="domain" description="4Fe-4S ferredoxin-type" evidence="16">
    <location>
        <begin position="573"/>
        <end position="602"/>
    </location>
</feature>
<proteinExistence type="predicted"/>
<keyword evidence="8 14" id="KW-0249">Electron transport</keyword>
<comment type="cofactor">
    <cofactor evidence="14 15">
        <name>[4Fe-4S] cluster</name>
        <dbReference type="ChEBI" id="CHEBI:49883"/>
    </cofactor>
    <text evidence="14 15">Binds 2 [4Fe-4S] clusters. In this family the first cluster has a non-standard and varying [4Fe-4S] binding motif CX(2)CX(2)CX(4-5)CP.</text>
</comment>
<dbReference type="InterPro" id="IPR011766">
    <property type="entry name" value="TPP_enzyme_TPP-bd"/>
</dbReference>
<sequence>MEKKIMLGNEAFARGAYEAGVKVVSSYPGTPSTEVTENAAKYDEIYVEWAPNEKVGVEVAVGASIGGVRSLSCMKHVGLNVAADPFFTAAYTGVTGGAVVLVADDNGCHSSQNEQDSRYYGKSAGVPVLEPSNAQECKDYLKLAYEISEKYDTVVLLRSNTRVSHSRGIVELGERTEKDRIPYEKNIQKYVAMPAMARKLHIAQEQRMDRIAKDTADITLGMKADAAAGEADSLPLNIIELNDTKIGIITSGICYQYVKEALPEVSILKMGMINPIPKAMIEAFAAKVDQLYVIEEGDPFFEEQIRAMGIKLAGGKDLFTIQGEYSANMIRKAFGRPVAEAAADANAPGAGEDPSPAEAAGRPPLLCAGCPHRGLFHVLSKLKTTVLGDIGCYTLGALPPTSAMDACLCMGGSITMAHGFEKAVGSSKNTVAVLGDSTFFHSGITGLVNMNYNAAKGTVIILDNRITGMTGHQDNPNTGRNAKGEPAPAIDIATLCRACGVEHVTEIDPFDVKGLEKLIKEETERDALSVIITKRPCALIVKQPDIPYEVTDKCKNCKMCMKIGCPAIEERDGKPYIVPESCVGCDLCARVCPFDAIEMTQTRKEDK</sequence>
<feature type="binding site" evidence="15">
    <location>
        <position position="582"/>
    </location>
    <ligand>
        <name>[4Fe-4S] cluster</name>
        <dbReference type="ChEBI" id="CHEBI:49883"/>
        <label>2</label>
    </ligand>
</feature>
<dbReference type="InterPro" id="IPR009014">
    <property type="entry name" value="Transketo_C/PFOR_II"/>
</dbReference>
<evidence type="ECO:0000256" key="6">
    <source>
        <dbReference type="ARBA" id="ARBA00022485"/>
    </source>
</evidence>
<feature type="binding site" evidence="15">
    <location>
        <position position="557"/>
    </location>
    <ligand>
        <name>[4Fe-4S] cluster</name>
        <dbReference type="ChEBI" id="CHEBI:49883"/>
        <label>1</label>
    </ligand>
</feature>
<dbReference type="CDD" id="cd02008">
    <property type="entry name" value="TPP_IOR_alpha"/>
    <property type="match status" value="1"/>
</dbReference>
<dbReference type="EMBL" id="JACRWC010000054">
    <property type="protein sequence ID" value="MBC5999172.1"/>
    <property type="molecule type" value="Genomic_DNA"/>
</dbReference>
<name>A0A923NCH3_9FIRM</name>
<dbReference type="PIRSF" id="PIRSF006439">
    <property type="entry name" value="Indolepyruvate_ferr_oxidored"/>
    <property type="match status" value="1"/>
</dbReference>
<dbReference type="Gene3D" id="3.40.50.970">
    <property type="match status" value="2"/>
</dbReference>
<evidence type="ECO:0000256" key="8">
    <source>
        <dbReference type="ARBA" id="ARBA00022982"/>
    </source>
</evidence>
<dbReference type="InterPro" id="IPR045025">
    <property type="entry name" value="HACL1-like"/>
</dbReference>
<dbReference type="RefSeq" id="WP_249286640.1">
    <property type="nucleotide sequence ID" value="NZ_JACRWC010000054.1"/>
</dbReference>
<evidence type="ECO:0000259" key="16">
    <source>
        <dbReference type="PROSITE" id="PS51379"/>
    </source>
</evidence>
<feature type="binding site" evidence="15">
    <location>
        <position position="588"/>
    </location>
    <ligand>
        <name>[4Fe-4S] cluster</name>
        <dbReference type="ChEBI" id="CHEBI:49883"/>
        <label>2</label>
    </ligand>
</feature>
<gene>
    <name evidence="17" type="primary">iorA</name>
    <name evidence="17" type="ORF">H8876_04065</name>
</gene>
<keyword evidence="7 14" id="KW-0479">Metal-binding</keyword>
<keyword evidence="9 14" id="KW-0560">Oxidoreductase</keyword>
<dbReference type="PANTHER" id="PTHR43710:SF5">
    <property type="entry name" value="INDOLEPYRUVATE FERREDOXIN OXIDOREDUCTASE ALPHA SUBUNIT"/>
    <property type="match status" value="1"/>
</dbReference>
<dbReference type="AlphaFoldDB" id="A0A923NCH3"/>
<evidence type="ECO:0000256" key="7">
    <source>
        <dbReference type="ARBA" id="ARBA00022723"/>
    </source>
</evidence>
<dbReference type="InterPro" id="IPR017721">
    <property type="entry name" value="IorA"/>
</dbReference>
<keyword evidence="10 14" id="KW-0408">Iron</keyword>
<evidence type="ECO:0000256" key="11">
    <source>
        <dbReference type="ARBA" id="ARBA00023014"/>
    </source>
</evidence>
<dbReference type="InterPro" id="IPR017900">
    <property type="entry name" value="4Fe4S_Fe_S_CS"/>
</dbReference>
<protein>
    <recommendedName>
        <fullName evidence="4 14">Indolepyruvate oxidoreductase subunit IorA</fullName>
        <shortName evidence="14">IOR</shortName>
        <ecNumber evidence="3 14">1.2.7.8</ecNumber>
    </recommendedName>
    <alternativeName>
        <fullName evidence="12 14">Indolepyruvate ferredoxin oxidoreductase subunit alpha</fullName>
    </alternativeName>
</protein>
<dbReference type="Pfam" id="PF02775">
    <property type="entry name" value="TPP_enzyme_C"/>
    <property type="match status" value="1"/>
</dbReference>
<dbReference type="CDD" id="cd07034">
    <property type="entry name" value="TPP_PYR_PFOR_IOR-alpha_like"/>
    <property type="match status" value="1"/>
</dbReference>
<evidence type="ECO:0000256" key="4">
    <source>
        <dbReference type="ARBA" id="ARBA00017710"/>
    </source>
</evidence>
<feature type="binding site" evidence="15">
    <location>
        <position position="585"/>
    </location>
    <ligand>
        <name>[4Fe-4S] cluster</name>
        <dbReference type="ChEBI" id="CHEBI:49883"/>
        <label>2</label>
    </ligand>
</feature>
<comment type="function">
    <text evidence="1 14">Catalyzes the ferredoxin-dependent oxidative decarboxylation of arylpyruvates.</text>
</comment>
<keyword evidence="18" id="KW-1185">Reference proteome</keyword>
<evidence type="ECO:0000256" key="1">
    <source>
        <dbReference type="ARBA" id="ARBA00002995"/>
    </source>
</evidence>
<dbReference type="FunFam" id="3.40.50.970:FF:000039">
    <property type="entry name" value="Indolepyruvate oxidoreductase subunit IorA"/>
    <property type="match status" value="1"/>
</dbReference>
<evidence type="ECO:0000256" key="5">
    <source>
        <dbReference type="ARBA" id="ARBA00022448"/>
    </source>
</evidence>
<evidence type="ECO:0000256" key="10">
    <source>
        <dbReference type="ARBA" id="ARBA00023004"/>
    </source>
</evidence>